<evidence type="ECO:0000256" key="7">
    <source>
        <dbReference type="ARBA" id="ARBA00048954"/>
    </source>
</evidence>
<dbReference type="InterPro" id="IPR014013">
    <property type="entry name" value="Helic_SF1/SF2_ATP-bd_DinG/Rad3"/>
</dbReference>
<dbReference type="PANTHER" id="PTHR11472">
    <property type="entry name" value="DNA REPAIR DEAD HELICASE RAD3/XP-D SUBFAMILY MEMBER"/>
    <property type="match status" value="1"/>
</dbReference>
<proteinExistence type="inferred from homology"/>
<dbReference type="SUPFAM" id="SSF52540">
    <property type="entry name" value="P-loop containing nucleoside triphosphate hydrolases"/>
    <property type="match status" value="2"/>
</dbReference>
<dbReference type="EMBL" id="CP009238">
    <property type="protein sequence ID" value="AIL32223.1"/>
    <property type="molecule type" value="Genomic_DNA"/>
</dbReference>
<evidence type="ECO:0000256" key="6">
    <source>
        <dbReference type="ARBA" id="ARBA00044969"/>
    </source>
</evidence>
<dbReference type="Gene3D" id="3.40.50.300">
    <property type="entry name" value="P-loop containing nucleotide triphosphate hydrolases"/>
    <property type="match status" value="2"/>
</dbReference>
<dbReference type="HOGENOM" id="CLU_012117_2_0_4"/>
<comment type="catalytic activity">
    <reaction evidence="7">
        <text>ATP + H2O = ADP + phosphate + H(+)</text>
        <dbReference type="Rhea" id="RHEA:13065"/>
        <dbReference type="ChEBI" id="CHEBI:15377"/>
        <dbReference type="ChEBI" id="CHEBI:15378"/>
        <dbReference type="ChEBI" id="CHEBI:30616"/>
        <dbReference type="ChEBI" id="CHEBI:43474"/>
        <dbReference type="ChEBI" id="CHEBI:456216"/>
        <dbReference type="EC" id="5.6.2.3"/>
    </reaction>
</comment>
<dbReference type="PANTHER" id="PTHR11472:SF34">
    <property type="entry name" value="REGULATOR OF TELOMERE ELONGATION HELICASE 1"/>
    <property type="match status" value="1"/>
</dbReference>
<dbReference type="EC" id="5.6.2.3" evidence="6"/>
<dbReference type="Pfam" id="PF00270">
    <property type="entry name" value="DEAD"/>
    <property type="match status" value="1"/>
</dbReference>
<dbReference type="OrthoDB" id="9805194at2"/>
<reference evidence="10 11" key="1">
    <citation type="journal article" date="2014" name="BMC Genomics">
        <title>A genomic perspective on a new bacterial genus and species from the Alcaligenaceae family, Basilea psittacipulmonis.</title>
        <authorList>
            <person name="Whiteson K.L."/>
            <person name="Hernandez D."/>
            <person name="Lazarevic V."/>
            <person name="Gaia N."/>
            <person name="Farinelli L."/>
            <person name="Francois P."/>
            <person name="Pilo P."/>
            <person name="Frey J."/>
            <person name="Schrenzel J."/>
        </authorList>
    </citation>
    <scope>NUCLEOTIDE SEQUENCE [LARGE SCALE GENOMIC DNA]</scope>
    <source>
        <strain evidence="10 11">DSM 24701</strain>
    </source>
</reference>
<keyword evidence="3" id="KW-0378">Hydrolase</keyword>
<dbReference type="GO" id="GO:0005524">
    <property type="term" value="F:ATP binding"/>
    <property type="evidence" value="ECO:0007669"/>
    <property type="project" value="UniProtKB-KW"/>
</dbReference>
<evidence type="ECO:0000313" key="10">
    <source>
        <dbReference type="EMBL" id="AIL32223.1"/>
    </source>
</evidence>
<name>A0A077DGH5_9BURK</name>
<organism evidence="10 11">
    <name type="scientific">Basilea psittacipulmonis DSM 24701</name>
    <dbReference type="NCBI Taxonomy" id="1072685"/>
    <lineage>
        <taxon>Bacteria</taxon>
        <taxon>Pseudomonadati</taxon>
        <taxon>Pseudomonadota</taxon>
        <taxon>Betaproteobacteria</taxon>
        <taxon>Burkholderiales</taxon>
        <taxon>Alcaligenaceae</taxon>
        <taxon>Basilea</taxon>
    </lineage>
</organism>
<dbReference type="RefSeq" id="WP_038498502.1">
    <property type="nucleotide sequence ID" value="NZ_AFWK01000088.1"/>
</dbReference>
<comment type="similarity">
    <text evidence="5">Belongs to the helicase family. DinG subfamily.</text>
</comment>
<evidence type="ECO:0000256" key="3">
    <source>
        <dbReference type="ARBA" id="ARBA00022801"/>
    </source>
</evidence>
<evidence type="ECO:0000259" key="9">
    <source>
        <dbReference type="PROSITE" id="PS51193"/>
    </source>
</evidence>
<accession>A0A077DGH5</accession>
<comment type="cofactor">
    <cofactor evidence="1">
        <name>[4Fe-4S] cluster</name>
        <dbReference type="ChEBI" id="CHEBI:49883"/>
    </cofactor>
</comment>
<sequence>MSDVKKVFLETSSFAQSIPNYQVRTSQVNMACNVDKAIANNEILLVEAGTGTGKTLAYLVPPLLQNKQVMVVTATKALQDQLFGKDVPALRKILKRPFTASVFKGRSNYLCKYLFELYESEGILKEEMPQYKKIKAFANLGKYHCDITYCEGVSETSPIWKKITATTETCLYQKCPQYEECHVTNARREAESSDVLIVNHAMFVISLALKYKGLTVDYLPPKEVVVFDEGHKLPGNIRTLFGDHTSLQDIRSWFLKFDESYKKIKREKLLDAREYSDIVNAVYEITSRFNLRIRTEQVGLENALLDDESFMKDVVNFSTNVESFYKMLCKAHLSVLEDISENHRPTADEKAEIDPDLEILQRFCQIGKGIVLALNTFVSQNEELIKWIKITKPKNKESKEYDLEFHSVPSDIRFFSNFRAEHQSWIFASATLSVLGNANYFINEIGLDKNTQFAIYPSNFDYQRQAGIYIPTDLPSPKEENYSLEFLRMCWRFIVNNPSGTMILCTSLKQMKFYADKLREGFRLKNIRREVLVQGEESKAVLLQLFREKKDAVLIGSASFWEGVDFPGDILTLLLIDRIPFASPEDPVLRARIDKMKKEDKDPFNLIQLPHATITLKQGVGRLIRTELDYGLVVIGDKRLVKMGYGLRIMDDLPPFKRLDTASSALEFFINSQKKSEQ</sequence>
<keyword evidence="4" id="KW-0067">ATP-binding</keyword>
<dbReference type="GO" id="GO:0006281">
    <property type="term" value="P:DNA repair"/>
    <property type="evidence" value="ECO:0007669"/>
    <property type="project" value="TreeGrafter"/>
</dbReference>
<evidence type="ECO:0000256" key="2">
    <source>
        <dbReference type="ARBA" id="ARBA00022741"/>
    </source>
</evidence>
<dbReference type="GO" id="GO:0043139">
    <property type="term" value="F:5'-3' DNA helicase activity"/>
    <property type="evidence" value="ECO:0007669"/>
    <property type="project" value="UniProtKB-EC"/>
</dbReference>
<evidence type="ECO:0000256" key="5">
    <source>
        <dbReference type="ARBA" id="ARBA00038058"/>
    </source>
</evidence>
<keyword evidence="2" id="KW-0547">Nucleotide-binding</keyword>
<dbReference type="STRING" id="1072685.IX83_01860"/>
<evidence type="ECO:0000256" key="1">
    <source>
        <dbReference type="ARBA" id="ARBA00001966"/>
    </source>
</evidence>
<dbReference type="InterPro" id="IPR011545">
    <property type="entry name" value="DEAD/DEAH_box_helicase_dom"/>
</dbReference>
<feature type="domain" description="Helicase ATP-binding" evidence="8">
    <location>
        <begin position="35"/>
        <end position="264"/>
    </location>
</feature>
<dbReference type="InterPro" id="IPR006555">
    <property type="entry name" value="ATP-dep_Helicase_C"/>
</dbReference>
<dbReference type="InterPro" id="IPR045028">
    <property type="entry name" value="DinG/Rad3-like"/>
</dbReference>
<dbReference type="GO" id="GO:0016818">
    <property type="term" value="F:hydrolase activity, acting on acid anhydrides, in phosphorus-containing anhydrides"/>
    <property type="evidence" value="ECO:0007669"/>
    <property type="project" value="InterPro"/>
</dbReference>
<evidence type="ECO:0000256" key="4">
    <source>
        <dbReference type="ARBA" id="ARBA00022840"/>
    </source>
</evidence>
<evidence type="ECO:0000259" key="8">
    <source>
        <dbReference type="PROSITE" id="PS51192"/>
    </source>
</evidence>
<dbReference type="KEGG" id="bpsi:IX83_01860"/>
<dbReference type="Pfam" id="PF13307">
    <property type="entry name" value="Helicase_C_2"/>
    <property type="match status" value="1"/>
</dbReference>
<dbReference type="SMART" id="SM00487">
    <property type="entry name" value="DEXDc"/>
    <property type="match status" value="1"/>
</dbReference>
<keyword evidence="11" id="KW-1185">Reference proteome</keyword>
<dbReference type="InterPro" id="IPR014001">
    <property type="entry name" value="Helicase_ATP-bd"/>
</dbReference>
<gene>
    <name evidence="10" type="ORF">IX83_01860</name>
</gene>
<dbReference type="InterPro" id="IPR027417">
    <property type="entry name" value="P-loop_NTPase"/>
</dbReference>
<dbReference type="Proteomes" id="UP000028945">
    <property type="component" value="Chromosome"/>
</dbReference>
<feature type="domain" description="Helicase ATP-binding" evidence="9">
    <location>
        <begin position="13"/>
        <end position="279"/>
    </location>
</feature>
<dbReference type="AlphaFoldDB" id="A0A077DGH5"/>
<protein>
    <recommendedName>
        <fullName evidence="6">DNA 5'-3' helicase</fullName>
        <ecNumber evidence="6">5.6.2.3</ecNumber>
    </recommendedName>
</protein>
<dbReference type="SMART" id="SM00491">
    <property type="entry name" value="HELICc2"/>
    <property type="match status" value="1"/>
</dbReference>
<dbReference type="PROSITE" id="PS51193">
    <property type="entry name" value="HELICASE_ATP_BIND_2"/>
    <property type="match status" value="1"/>
</dbReference>
<evidence type="ECO:0000313" key="11">
    <source>
        <dbReference type="Proteomes" id="UP000028945"/>
    </source>
</evidence>
<dbReference type="eggNOG" id="COG1199">
    <property type="taxonomic scope" value="Bacteria"/>
</dbReference>
<dbReference type="GO" id="GO:0003676">
    <property type="term" value="F:nucleic acid binding"/>
    <property type="evidence" value="ECO:0007669"/>
    <property type="project" value="InterPro"/>
</dbReference>
<dbReference type="PROSITE" id="PS51192">
    <property type="entry name" value="HELICASE_ATP_BIND_1"/>
    <property type="match status" value="1"/>
</dbReference>